<protein>
    <submittedName>
        <fullName evidence="1">Uncharacterized protein</fullName>
    </submittedName>
</protein>
<reference evidence="2" key="1">
    <citation type="journal article" date="2017" name="Nat. Ecol. Evol.">
        <title>Genome expansion and lineage-specific genetic innovations in the forest pathogenic fungi Armillaria.</title>
        <authorList>
            <person name="Sipos G."/>
            <person name="Prasanna A.N."/>
            <person name="Walter M.C."/>
            <person name="O'Connor E."/>
            <person name="Balint B."/>
            <person name="Krizsan K."/>
            <person name="Kiss B."/>
            <person name="Hess J."/>
            <person name="Varga T."/>
            <person name="Slot J."/>
            <person name="Riley R."/>
            <person name="Boka B."/>
            <person name="Rigling D."/>
            <person name="Barry K."/>
            <person name="Lee J."/>
            <person name="Mihaltcheva S."/>
            <person name="LaButti K."/>
            <person name="Lipzen A."/>
            <person name="Waldron R."/>
            <person name="Moloney N.M."/>
            <person name="Sperisen C."/>
            <person name="Kredics L."/>
            <person name="Vagvoelgyi C."/>
            <person name="Patrignani A."/>
            <person name="Fitzpatrick D."/>
            <person name="Nagy I."/>
            <person name="Doyle S."/>
            <person name="Anderson J.B."/>
            <person name="Grigoriev I.V."/>
            <person name="Gueldener U."/>
            <person name="Muensterkoetter M."/>
            <person name="Nagy L.G."/>
        </authorList>
    </citation>
    <scope>NUCLEOTIDE SEQUENCE [LARGE SCALE GENOMIC DNA]</scope>
    <source>
        <strain evidence="2">28-4</strain>
    </source>
</reference>
<evidence type="ECO:0000313" key="1">
    <source>
        <dbReference type="EMBL" id="PBK61446.1"/>
    </source>
</evidence>
<evidence type="ECO:0000313" key="2">
    <source>
        <dbReference type="Proteomes" id="UP000218334"/>
    </source>
</evidence>
<name>A0A2H3BEH0_9AGAR</name>
<dbReference type="EMBL" id="KZ293476">
    <property type="protein sequence ID" value="PBK61446.1"/>
    <property type="molecule type" value="Genomic_DNA"/>
</dbReference>
<accession>A0A2H3BEH0</accession>
<proteinExistence type="predicted"/>
<sequence length="187" mass="21272">MCSIILLLHEQELSPMPSNRACYSTFAVILSTLPPVAARHSLQIRLGDPPVLAWQCTRVTSRTPHVSTSDQRAQPLLLPFFDASHKESEARNAVRLPSSSLGRMAIFKPWRRRMSEVYAASPVPLISRDCTRPGDILKHQTNRPPPLLDDRSPFHLQNHLYFIIDCHVPCISYECHSKIRSQRSKQL</sequence>
<keyword evidence="2" id="KW-1185">Reference proteome</keyword>
<gene>
    <name evidence="1" type="ORF">ARMSODRAFT_665929</name>
</gene>
<dbReference type="Proteomes" id="UP000218334">
    <property type="component" value="Unassembled WGS sequence"/>
</dbReference>
<dbReference type="AlphaFoldDB" id="A0A2H3BEH0"/>
<organism evidence="1 2">
    <name type="scientific">Armillaria solidipes</name>
    <dbReference type="NCBI Taxonomy" id="1076256"/>
    <lineage>
        <taxon>Eukaryota</taxon>
        <taxon>Fungi</taxon>
        <taxon>Dikarya</taxon>
        <taxon>Basidiomycota</taxon>
        <taxon>Agaricomycotina</taxon>
        <taxon>Agaricomycetes</taxon>
        <taxon>Agaricomycetidae</taxon>
        <taxon>Agaricales</taxon>
        <taxon>Marasmiineae</taxon>
        <taxon>Physalacriaceae</taxon>
        <taxon>Armillaria</taxon>
    </lineage>
</organism>